<evidence type="ECO:0000256" key="5">
    <source>
        <dbReference type="ARBA" id="ARBA00022695"/>
    </source>
</evidence>
<dbReference type="EMBL" id="AP027081">
    <property type="protein sequence ID" value="BDU78751.1"/>
    <property type="molecule type" value="Genomic_DNA"/>
</dbReference>
<feature type="domain" description="Nucleotidyl transferase" evidence="8">
    <location>
        <begin position="6"/>
        <end position="268"/>
    </location>
</feature>
<keyword evidence="5 7" id="KW-0548">Nucleotidyltransferase</keyword>
<dbReference type="Pfam" id="PF00483">
    <property type="entry name" value="NTP_transferase"/>
    <property type="match status" value="1"/>
</dbReference>
<dbReference type="AlphaFoldDB" id="A0AA48H7G2"/>
<dbReference type="PANTHER" id="PTHR43197">
    <property type="entry name" value="UTP--GLUCOSE-1-PHOSPHATE URIDYLYLTRANSFERASE"/>
    <property type="match status" value="1"/>
</dbReference>
<dbReference type="InterPro" id="IPR005835">
    <property type="entry name" value="NTP_transferase_dom"/>
</dbReference>
<keyword evidence="10" id="KW-1185">Reference proteome</keyword>
<dbReference type="NCBIfam" id="TIGR01099">
    <property type="entry name" value="galU"/>
    <property type="match status" value="1"/>
</dbReference>
<dbReference type="KEGG" id="msea:METESE_37090"/>
<evidence type="ECO:0000256" key="2">
    <source>
        <dbReference type="ARBA" id="ARBA00012415"/>
    </source>
</evidence>
<comment type="catalytic activity">
    <reaction evidence="6 7">
        <text>alpha-D-glucose 1-phosphate + UTP + H(+) = UDP-alpha-D-glucose + diphosphate</text>
        <dbReference type="Rhea" id="RHEA:19889"/>
        <dbReference type="ChEBI" id="CHEBI:15378"/>
        <dbReference type="ChEBI" id="CHEBI:33019"/>
        <dbReference type="ChEBI" id="CHEBI:46398"/>
        <dbReference type="ChEBI" id="CHEBI:58601"/>
        <dbReference type="ChEBI" id="CHEBI:58885"/>
        <dbReference type="EC" id="2.7.7.9"/>
    </reaction>
</comment>
<dbReference type="RefSeq" id="WP_243347522.1">
    <property type="nucleotide sequence ID" value="NZ_AP027081.1"/>
</dbReference>
<dbReference type="GO" id="GO:0006011">
    <property type="term" value="P:UDP-alpha-D-glucose metabolic process"/>
    <property type="evidence" value="ECO:0007669"/>
    <property type="project" value="InterPro"/>
</dbReference>
<evidence type="ECO:0000256" key="6">
    <source>
        <dbReference type="ARBA" id="ARBA00048128"/>
    </source>
</evidence>
<dbReference type="Gene3D" id="3.90.550.10">
    <property type="entry name" value="Spore Coat Polysaccharide Biosynthesis Protein SpsA, Chain A"/>
    <property type="match status" value="1"/>
</dbReference>
<organism evidence="9 10">
    <name type="scientific">Mesoterricola sediminis</name>
    <dbReference type="NCBI Taxonomy" id="2927980"/>
    <lineage>
        <taxon>Bacteria</taxon>
        <taxon>Pseudomonadati</taxon>
        <taxon>Acidobacteriota</taxon>
        <taxon>Holophagae</taxon>
        <taxon>Holophagales</taxon>
        <taxon>Holophagaceae</taxon>
        <taxon>Mesoterricola</taxon>
    </lineage>
</organism>
<sequence>MKKIRKAVIPVAGLGTRFLPATKAQPKEMLPLVDKPVIQYVVEEAIHQGIENVVLITGRGKQAIENHFDVAYELEETLSRRGKTQDLKLVQGITHMGQFSYVRQGEPLGLGHAVLCARHAVGDEPFALLLGDDVFDEKDPALGALIAAYEATGKSVVGVQEVPEAHVSRYGIVNPRPAGGGTWWDVDRIVEKPSPDKAPSRWAVVGRYVVLPEVFDHLAKLEPGVGGEYQLTDALMKMAAEGRLVAAPIPALRYDTGDKLDYLRANVEFALKREDLGGPFLAYLKALAASRD</sequence>
<evidence type="ECO:0000259" key="8">
    <source>
        <dbReference type="Pfam" id="PF00483"/>
    </source>
</evidence>
<dbReference type="Proteomes" id="UP001228113">
    <property type="component" value="Chromosome"/>
</dbReference>
<gene>
    <name evidence="9" type="ORF">METESE_37090</name>
</gene>
<evidence type="ECO:0000256" key="4">
    <source>
        <dbReference type="ARBA" id="ARBA00022679"/>
    </source>
</evidence>
<evidence type="ECO:0000313" key="9">
    <source>
        <dbReference type="EMBL" id="BDU78751.1"/>
    </source>
</evidence>
<keyword evidence="4 7" id="KW-0808">Transferase</keyword>
<accession>A0AA48H7G2</accession>
<evidence type="ECO:0000313" key="10">
    <source>
        <dbReference type="Proteomes" id="UP001228113"/>
    </source>
</evidence>
<comment type="similarity">
    <text evidence="1 7">Belongs to the UDPGP type 2 family.</text>
</comment>
<dbReference type="InterPro" id="IPR005771">
    <property type="entry name" value="GalU_uridylyltTrfase_bac/arc"/>
</dbReference>
<protein>
    <recommendedName>
        <fullName evidence="3 7">UTP--glucose-1-phosphate uridylyltransferase</fullName>
        <ecNumber evidence="2 7">2.7.7.9</ecNumber>
    </recommendedName>
    <alternativeName>
        <fullName evidence="7">UDP-glucose pyrophosphorylase</fullName>
    </alternativeName>
</protein>
<dbReference type="GO" id="GO:0003983">
    <property type="term" value="F:UTP:glucose-1-phosphate uridylyltransferase activity"/>
    <property type="evidence" value="ECO:0007669"/>
    <property type="project" value="UniProtKB-EC"/>
</dbReference>
<dbReference type="PANTHER" id="PTHR43197:SF1">
    <property type="entry name" value="UTP--GLUCOSE-1-PHOSPHATE URIDYLYLTRANSFERASE"/>
    <property type="match status" value="1"/>
</dbReference>
<reference evidence="9" key="1">
    <citation type="journal article" date="2023" name="Int. J. Syst. Evol. Microbiol.">
        <title>Mesoterricola silvestris gen. nov., sp. nov., Mesoterricola sediminis sp. nov., Geothrix oryzae sp. nov., Geothrix edaphica sp. nov., Geothrix rubra sp. nov., and Geothrix limicola sp. nov., six novel members of Acidobacteriota isolated from soils.</title>
        <authorList>
            <person name="Itoh H."/>
            <person name="Sugisawa Y."/>
            <person name="Mise K."/>
            <person name="Xu Z."/>
            <person name="Kuniyasu M."/>
            <person name="Ushijima N."/>
            <person name="Kawano K."/>
            <person name="Kobayashi E."/>
            <person name="Shiratori Y."/>
            <person name="Masuda Y."/>
            <person name="Senoo K."/>
        </authorList>
    </citation>
    <scope>NUCLEOTIDE SEQUENCE</scope>
    <source>
        <strain evidence="9">W786</strain>
    </source>
</reference>
<dbReference type="SUPFAM" id="SSF53448">
    <property type="entry name" value="Nucleotide-diphospho-sugar transferases"/>
    <property type="match status" value="1"/>
</dbReference>
<dbReference type="EC" id="2.7.7.9" evidence="2 7"/>
<dbReference type="InterPro" id="IPR029044">
    <property type="entry name" value="Nucleotide-diphossugar_trans"/>
</dbReference>
<proteinExistence type="inferred from homology"/>
<evidence type="ECO:0000256" key="1">
    <source>
        <dbReference type="ARBA" id="ARBA00006890"/>
    </source>
</evidence>
<name>A0AA48H7G2_9BACT</name>
<evidence type="ECO:0000256" key="7">
    <source>
        <dbReference type="RuleBase" id="RU361259"/>
    </source>
</evidence>
<dbReference type="CDD" id="cd02541">
    <property type="entry name" value="UGPase_prokaryotic"/>
    <property type="match status" value="1"/>
</dbReference>
<evidence type="ECO:0000256" key="3">
    <source>
        <dbReference type="ARBA" id="ARBA00019048"/>
    </source>
</evidence>